<dbReference type="Pfam" id="PF00127">
    <property type="entry name" value="Copper-bind"/>
    <property type="match status" value="1"/>
</dbReference>
<feature type="binding site" evidence="8">
    <location>
        <position position="102"/>
    </location>
    <ligand>
        <name>Cu cation</name>
        <dbReference type="ChEBI" id="CHEBI:23378"/>
    </ligand>
</feature>
<sequence>MPNGTARALGLLALVCAFAPAAQAADHEVKMLNLGAKGAMVFEPDYVVAAPGDTVTFVPTQPGHNAESIKGMWPDGVEPFKSGFNHPYTLKIEKEGVYGIKCTPHYGMGMVALVVAGKPDNLEAARAVKHPGKAQPIFTALLDEAAKAK</sequence>
<evidence type="ECO:0000259" key="10">
    <source>
        <dbReference type="Pfam" id="PF00127"/>
    </source>
</evidence>
<feature type="domain" description="Blue (type 1) copper" evidence="10">
    <location>
        <begin position="30"/>
        <end position="115"/>
    </location>
</feature>
<dbReference type="STRING" id="401562.NS365_10380"/>
<keyword evidence="5" id="KW-0249">Electron transport</keyword>
<feature type="binding site" evidence="8">
    <location>
        <position position="110"/>
    </location>
    <ligand>
        <name>Cu cation</name>
        <dbReference type="ChEBI" id="CHEBI:23378"/>
    </ligand>
</feature>
<dbReference type="GO" id="GO:0005507">
    <property type="term" value="F:copper ion binding"/>
    <property type="evidence" value="ECO:0007669"/>
    <property type="project" value="UniProtKB-UniRule"/>
</dbReference>
<keyword evidence="9" id="KW-0732">Signal</keyword>
<name>A0A175R9Q1_9HYPH</name>
<dbReference type="NCBIfam" id="TIGR02375">
    <property type="entry name" value="pseudoazurin"/>
    <property type="match status" value="1"/>
</dbReference>
<reference evidence="11 12" key="1">
    <citation type="journal article" date="2016" name="Front. Microbiol.">
        <title>Genomic Resource of Rice Seed Associated Bacteria.</title>
        <authorList>
            <person name="Midha S."/>
            <person name="Bansal K."/>
            <person name="Sharma S."/>
            <person name="Kumar N."/>
            <person name="Patil P.P."/>
            <person name="Chaudhry V."/>
            <person name="Patil P.B."/>
        </authorList>
    </citation>
    <scope>NUCLEOTIDE SEQUENCE [LARGE SCALE GENOMIC DNA]</scope>
    <source>
        <strain evidence="11 12">NS226</strain>
    </source>
</reference>
<evidence type="ECO:0000256" key="2">
    <source>
        <dbReference type="ARBA" id="ARBA00022448"/>
    </source>
</evidence>
<dbReference type="InterPro" id="IPR012745">
    <property type="entry name" value="Pseudoazurin"/>
</dbReference>
<evidence type="ECO:0000256" key="5">
    <source>
        <dbReference type="ARBA" id="ARBA00022982"/>
    </source>
</evidence>
<comment type="cofactor">
    <cofactor evidence="8">
        <name>Cu cation</name>
        <dbReference type="ChEBI" id="CHEBI:23378"/>
    </cofactor>
    <text evidence="8">Binds 1 copper ion per subunit.</text>
</comment>
<dbReference type="PRINTS" id="PR00156">
    <property type="entry name" value="COPPERBLUE"/>
</dbReference>
<dbReference type="AlphaFoldDB" id="A0A175R9Q1"/>
<protein>
    <recommendedName>
        <fullName evidence="7">Pseudoazurin</fullName>
    </recommendedName>
</protein>
<feature type="chain" id="PRO_5008041714" description="Pseudoazurin" evidence="9">
    <location>
        <begin position="25"/>
        <end position="149"/>
    </location>
</feature>
<dbReference type="Proteomes" id="UP000078272">
    <property type="component" value="Unassembled WGS sequence"/>
</dbReference>
<evidence type="ECO:0000256" key="8">
    <source>
        <dbReference type="PIRSR" id="PIRSR602386-1"/>
    </source>
</evidence>
<keyword evidence="4" id="KW-0574">Periplasm</keyword>
<evidence type="ECO:0000256" key="7">
    <source>
        <dbReference type="NCBIfam" id="TIGR02375"/>
    </source>
</evidence>
<keyword evidence="3 8" id="KW-0479">Metal-binding</keyword>
<evidence type="ECO:0000313" key="12">
    <source>
        <dbReference type="Proteomes" id="UP000078272"/>
    </source>
</evidence>
<dbReference type="InterPro" id="IPR008972">
    <property type="entry name" value="Cupredoxin"/>
</dbReference>
<evidence type="ECO:0000256" key="6">
    <source>
        <dbReference type="ARBA" id="ARBA00023008"/>
    </source>
</evidence>
<dbReference type="InterPro" id="IPR001235">
    <property type="entry name" value="Copper_blue_Plastocyanin"/>
</dbReference>
<organism evidence="11 12">
    <name type="scientific">Aureimonas ureilytica</name>
    <dbReference type="NCBI Taxonomy" id="401562"/>
    <lineage>
        <taxon>Bacteria</taxon>
        <taxon>Pseudomonadati</taxon>
        <taxon>Pseudomonadota</taxon>
        <taxon>Alphaproteobacteria</taxon>
        <taxon>Hyphomicrobiales</taxon>
        <taxon>Aurantimonadaceae</taxon>
        <taxon>Aureimonas</taxon>
    </lineage>
</organism>
<dbReference type="OrthoDB" id="7510199at2"/>
<dbReference type="RefSeq" id="WP_058634730.1">
    <property type="nucleotide sequence ID" value="NZ_LDPZ01000018.1"/>
</dbReference>
<dbReference type="GO" id="GO:0042597">
    <property type="term" value="C:periplasmic space"/>
    <property type="evidence" value="ECO:0007669"/>
    <property type="project" value="UniProtKB-SubCell"/>
</dbReference>
<feature type="signal peptide" evidence="9">
    <location>
        <begin position="1"/>
        <end position="24"/>
    </location>
</feature>
<feature type="binding site" evidence="8">
    <location>
        <position position="64"/>
    </location>
    <ligand>
        <name>Cu cation</name>
        <dbReference type="ChEBI" id="CHEBI:23378"/>
    </ligand>
</feature>
<evidence type="ECO:0000256" key="4">
    <source>
        <dbReference type="ARBA" id="ARBA00022764"/>
    </source>
</evidence>
<proteinExistence type="predicted"/>
<evidence type="ECO:0000256" key="9">
    <source>
        <dbReference type="SAM" id="SignalP"/>
    </source>
</evidence>
<dbReference type="PATRIC" id="fig|401562.3.peg.1211"/>
<dbReference type="SUPFAM" id="SSF49503">
    <property type="entry name" value="Cupredoxins"/>
    <property type="match status" value="1"/>
</dbReference>
<feature type="binding site" evidence="8">
    <location>
        <position position="105"/>
    </location>
    <ligand>
        <name>Cu cation</name>
        <dbReference type="ChEBI" id="CHEBI:23378"/>
    </ligand>
</feature>
<gene>
    <name evidence="11" type="ORF">NS226_09100</name>
</gene>
<keyword evidence="2" id="KW-0813">Transport</keyword>
<accession>A0A175R9Q1</accession>
<dbReference type="InterPro" id="IPR002386">
    <property type="entry name" value="Amicyanin/Pseudoazurin"/>
</dbReference>
<dbReference type="PRINTS" id="PR00155">
    <property type="entry name" value="AMICYANIN"/>
</dbReference>
<comment type="caution">
    <text evidence="11">The sequence shown here is derived from an EMBL/GenBank/DDBJ whole genome shotgun (WGS) entry which is preliminary data.</text>
</comment>
<dbReference type="Gene3D" id="2.60.40.420">
    <property type="entry name" value="Cupredoxins - blue copper proteins"/>
    <property type="match status" value="1"/>
</dbReference>
<dbReference type="CDD" id="cd04218">
    <property type="entry name" value="Pseudoazurin"/>
    <property type="match status" value="1"/>
</dbReference>
<evidence type="ECO:0000256" key="3">
    <source>
        <dbReference type="ARBA" id="ARBA00022723"/>
    </source>
</evidence>
<evidence type="ECO:0000256" key="1">
    <source>
        <dbReference type="ARBA" id="ARBA00004418"/>
    </source>
</evidence>
<comment type="subcellular location">
    <subcellularLocation>
        <location evidence="1">Periplasm</location>
    </subcellularLocation>
</comment>
<dbReference type="GO" id="GO:0009055">
    <property type="term" value="F:electron transfer activity"/>
    <property type="evidence" value="ECO:0007669"/>
    <property type="project" value="InterPro"/>
</dbReference>
<dbReference type="InterPro" id="IPR000923">
    <property type="entry name" value="BlueCu_1"/>
</dbReference>
<keyword evidence="6 8" id="KW-0186">Copper</keyword>
<evidence type="ECO:0000313" key="11">
    <source>
        <dbReference type="EMBL" id="KTQ96021.1"/>
    </source>
</evidence>
<dbReference type="EMBL" id="LDPZ01000018">
    <property type="protein sequence ID" value="KTQ96021.1"/>
    <property type="molecule type" value="Genomic_DNA"/>
</dbReference>